<evidence type="ECO:0000313" key="6">
    <source>
        <dbReference type="Proteomes" id="UP000824281"/>
    </source>
</evidence>
<evidence type="ECO:0000259" key="4">
    <source>
        <dbReference type="PROSITE" id="PS50902"/>
    </source>
</evidence>
<evidence type="ECO:0000313" key="5">
    <source>
        <dbReference type="EMBL" id="QZD90525.1"/>
    </source>
</evidence>
<evidence type="ECO:0000256" key="1">
    <source>
        <dbReference type="ARBA" id="ARBA00001917"/>
    </source>
</evidence>
<organism evidence="5 6">
    <name type="scientific">Qipengyuania aurantiaca</name>
    <dbReference type="NCBI Taxonomy" id="2867233"/>
    <lineage>
        <taxon>Bacteria</taxon>
        <taxon>Pseudomonadati</taxon>
        <taxon>Pseudomonadota</taxon>
        <taxon>Alphaproteobacteria</taxon>
        <taxon>Sphingomonadales</taxon>
        <taxon>Erythrobacteraceae</taxon>
        <taxon>Qipengyuania</taxon>
    </lineage>
</organism>
<evidence type="ECO:0000256" key="2">
    <source>
        <dbReference type="ARBA" id="ARBA00022630"/>
    </source>
</evidence>
<dbReference type="PANTHER" id="PTHR39201:SF1">
    <property type="entry name" value="FLAVODOXIN-LIKE DOMAIN-CONTAINING PROTEIN"/>
    <property type="match status" value="1"/>
</dbReference>
<sequence>MPKTAILYYSRTGTTKKVAETLGRALNAEVFRIGCRRYEGGWFRYLLAGYDSVKGRLPPIEIPDVSLEDLDLVILGSPIWTSYPALPLRSFLERKPQLPERVALLLTCGEHSPPRKAIDLVAELLPVPLEQTLTLSQDAVDADQFDDALNHFVDKFQ</sequence>
<protein>
    <recommendedName>
        <fullName evidence="4">Flavodoxin-like domain-containing protein</fullName>
    </recommendedName>
</protein>
<dbReference type="PANTHER" id="PTHR39201">
    <property type="entry name" value="EXPORTED PROTEIN-RELATED"/>
    <property type="match status" value="1"/>
</dbReference>
<keyword evidence="2" id="KW-0285">Flavoprotein</keyword>
<dbReference type="InterPro" id="IPR008254">
    <property type="entry name" value="Flavodoxin/NO_synth"/>
</dbReference>
<dbReference type="InterPro" id="IPR001226">
    <property type="entry name" value="Flavodoxin_CS"/>
</dbReference>
<dbReference type="PROSITE" id="PS00201">
    <property type="entry name" value="FLAVODOXIN"/>
    <property type="match status" value="1"/>
</dbReference>
<dbReference type="Gene3D" id="3.40.50.360">
    <property type="match status" value="1"/>
</dbReference>
<name>A0ABX8ZNE2_9SPHN</name>
<dbReference type="SUPFAM" id="SSF52218">
    <property type="entry name" value="Flavoproteins"/>
    <property type="match status" value="1"/>
</dbReference>
<dbReference type="RefSeq" id="WP_221425993.1">
    <property type="nucleotide sequence ID" value="NZ_CP081295.1"/>
</dbReference>
<evidence type="ECO:0000256" key="3">
    <source>
        <dbReference type="ARBA" id="ARBA00022643"/>
    </source>
</evidence>
<accession>A0ABX8ZNE2</accession>
<reference evidence="5 6" key="1">
    <citation type="submission" date="2021-08" db="EMBL/GenBank/DDBJ databases">
        <title>Comparative Genomics Analysis of the Genus Qipengyuania Reveals Extensive Genetic Diversity and Metabolic Versatility, Including the Description of Fifteen Novel Species.</title>
        <authorList>
            <person name="Liu Y."/>
        </authorList>
    </citation>
    <scope>NUCLEOTIDE SEQUENCE [LARGE SCALE GENOMIC DNA]</scope>
    <source>
        <strain evidence="5 6">1NDH13</strain>
    </source>
</reference>
<gene>
    <name evidence="5" type="ORF">K3148_03795</name>
</gene>
<feature type="domain" description="Flavodoxin-like" evidence="4">
    <location>
        <begin position="4"/>
        <end position="157"/>
    </location>
</feature>
<dbReference type="InterPro" id="IPR029039">
    <property type="entry name" value="Flavoprotein-like_sf"/>
</dbReference>
<proteinExistence type="predicted"/>
<keyword evidence="3" id="KW-0288">FMN</keyword>
<comment type="cofactor">
    <cofactor evidence="1">
        <name>FMN</name>
        <dbReference type="ChEBI" id="CHEBI:58210"/>
    </cofactor>
</comment>
<dbReference type="Proteomes" id="UP000824281">
    <property type="component" value="Chromosome"/>
</dbReference>
<dbReference type="PROSITE" id="PS50902">
    <property type="entry name" value="FLAVODOXIN_LIKE"/>
    <property type="match status" value="1"/>
</dbReference>
<dbReference type="EMBL" id="CP081295">
    <property type="protein sequence ID" value="QZD90525.1"/>
    <property type="molecule type" value="Genomic_DNA"/>
</dbReference>
<keyword evidence="6" id="KW-1185">Reference proteome</keyword>